<keyword evidence="1" id="KW-0732">Signal</keyword>
<dbReference type="Ensembl" id="ENSMNET00000038785.1">
    <property type="protein sequence ID" value="ENSMNEP00000014581.1"/>
    <property type="gene ID" value="ENSMNEG00000031450.1"/>
</dbReference>
<sequence>MMVPCWPPLRTWWWSPSSTAWVSWASSALETSMQPATGATWTKWPHYAGSGRISPTLEATLTVSPFLASLRVARVCLRLLCPPCPKDSSMGPSWRVAWPCCLASLPAQLMLSPR</sequence>
<dbReference type="OMA" id="CWPPWRT"/>
<organism evidence="2 3">
    <name type="scientific">Macaca nemestrina</name>
    <name type="common">Pig-tailed macaque</name>
    <dbReference type="NCBI Taxonomy" id="9545"/>
    <lineage>
        <taxon>Eukaryota</taxon>
        <taxon>Metazoa</taxon>
        <taxon>Chordata</taxon>
        <taxon>Craniata</taxon>
        <taxon>Vertebrata</taxon>
        <taxon>Euteleostomi</taxon>
        <taxon>Mammalia</taxon>
        <taxon>Eutheria</taxon>
        <taxon>Euarchontoglires</taxon>
        <taxon>Primates</taxon>
        <taxon>Haplorrhini</taxon>
        <taxon>Catarrhini</taxon>
        <taxon>Cercopithecidae</taxon>
        <taxon>Cercopithecinae</taxon>
        <taxon>Macaca</taxon>
    </lineage>
</organism>
<proteinExistence type="predicted"/>
<protein>
    <recommendedName>
        <fullName evidence="4">Secreted protein</fullName>
    </recommendedName>
</protein>
<feature type="chain" id="PRO_5014467644" description="Secreted protein" evidence="1">
    <location>
        <begin position="26"/>
        <end position="114"/>
    </location>
</feature>
<dbReference type="AlphaFoldDB" id="A0A2K6BT41"/>
<evidence type="ECO:0008006" key="4">
    <source>
        <dbReference type="Google" id="ProtNLM"/>
    </source>
</evidence>
<dbReference type="Bgee" id="ENSMNEG00000031450">
    <property type="expression patterns" value="Expressed in liver and 10 other cell types or tissues"/>
</dbReference>
<evidence type="ECO:0000313" key="3">
    <source>
        <dbReference type="Proteomes" id="UP000233120"/>
    </source>
</evidence>
<dbReference type="Proteomes" id="UP000233120">
    <property type="component" value="Unassembled WGS sequence"/>
</dbReference>
<name>A0A2K6BT41_MACNE</name>
<reference evidence="2" key="2">
    <citation type="submission" date="2025-09" db="UniProtKB">
        <authorList>
            <consortium name="Ensembl"/>
        </authorList>
    </citation>
    <scope>IDENTIFICATION</scope>
</reference>
<keyword evidence="3" id="KW-1185">Reference proteome</keyword>
<evidence type="ECO:0000256" key="1">
    <source>
        <dbReference type="SAM" id="SignalP"/>
    </source>
</evidence>
<accession>A0A2K6BT41</accession>
<dbReference type="GeneTree" id="ENSGT00910000146698"/>
<reference evidence="2" key="1">
    <citation type="submission" date="2025-08" db="UniProtKB">
        <authorList>
            <consortium name="Ensembl"/>
        </authorList>
    </citation>
    <scope>IDENTIFICATION</scope>
</reference>
<feature type="signal peptide" evidence="1">
    <location>
        <begin position="1"/>
        <end position="25"/>
    </location>
</feature>
<evidence type="ECO:0000313" key="2">
    <source>
        <dbReference type="Ensembl" id="ENSMNEP00000014581.1"/>
    </source>
</evidence>